<dbReference type="EMBL" id="JAKKPZ010000002">
    <property type="protein sequence ID" value="KAI1726214.1"/>
    <property type="molecule type" value="Genomic_DNA"/>
</dbReference>
<name>A0AAD4RCB6_9BILA</name>
<dbReference type="Proteomes" id="UP001201812">
    <property type="component" value="Unassembled WGS sequence"/>
</dbReference>
<evidence type="ECO:0000313" key="2">
    <source>
        <dbReference type="Proteomes" id="UP001201812"/>
    </source>
</evidence>
<gene>
    <name evidence="1" type="ORF">DdX_02916</name>
</gene>
<dbReference type="InterPro" id="IPR016197">
    <property type="entry name" value="Chromo-like_dom_sf"/>
</dbReference>
<evidence type="ECO:0000313" key="1">
    <source>
        <dbReference type="EMBL" id="KAI1726214.1"/>
    </source>
</evidence>
<sequence>MSPVISKLGGMTPESIIGCTRFRGAVYFLVKFAAMNSDGKHIAELTRADDFRVTHPRVVTKYLIRKMGL</sequence>
<reference evidence="1" key="1">
    <citation type="submission" date="2022-01" db="EMBL/GenBank/DDBJ databases">
        <title>Genome Sequence Resource for Two Populations of Ditylenchus destructor, the Migratory Endoparasitic Phytonematode.</title>
        <authorList>
            <person name="Zhang H."/>
            <person name="Lin R."/>
            <person name="Xie B."/>
        </authorList>
    </citation>
    <scope>NUCLEOTIDE SEQUENCE</scope>
    <source>
        <strain evidence="1">BazhouSP</strain>
    </source>
</reference>
<dbReference type="Gene3D" id="2.40.50.40">
    <property type="match status" value="1"/>
</dbReference>
<proteinExistence type="predicted"/>
<protein>
    <submittedName>
        <fullName evidence="1">Uncharacterized protein</fullName>
    </submittedName>
</protein>
<accession>A0AAD4RCB6</accession>
<comment type="caution">
    <text evidence="1">The sequence shown here is derived from an EMBL/GenBank/DDBJ whole genome shotgun (WGS) entry which is preliminary data.</text>
</comment>
<keyword evidence="2" id="KW-1185">Reference proteome</keyword>
<dbReference type="SUPFAM" id="SSF54160">
    <property type="entry name" value="Chromo domain-like"/>
    <property type="match status" value="1"/>
</dbReference>
<dbReference type="AlphaFoldDB" id="A0AAD4RCB6"/>
<organism evidence="1 2">
    <name type="scientific">Ditylenchus destructor</name>
    <dbReference type="NCBI Taxonomy" id="166010"/>
    <lineage>
        <taxon>Eukaryota</taxon>
        <taxon>Metazoa</taxon>
        <taxon>Ecdysozoa</taxon>
        <taxon>Nematoda</taxon>
        <taxon>Chromadorea</taxon>
        <taxon>Rhabditida</taxon>
        <taxon>Tylenchina</taxon>
        <taxon>Tylenchomorpha</taxon>
        <taxon>Sphaerularioidea</taxon>
        <taxon>Anguinidae</taxon>
        <taxon>Anguininae</taxon>
        <taxon>Ditylenchus</taxon>
    </lineage>
</organism>